<dbReference type="Proteomes" id="UP000550895">
    <property type="component" value="Unassembled WGS sequence"/>
</dbReference>
<keyword evidence="2" id="KW-1185">Reference proteome</keyword>
<accession>A0A7W8HMQ7</accession>
<name>A0A7W8HMQ7_9HYPH</name>
<comment type="caution">
    <text evidence="1">The sequence shown here is derived from an EMBL/GenBank/DDBJ whole genome shotgun (WGS) entry which is preliminary data.</text>
</comment>
<organism evidence="1 2">
    <name type="scientific">Rhizobium rosettiformans</name>
    <dbReference type="NCBI Taxonomy" id="1368430"/>
    <lineage>
        <taxon>Bacteria</taxon>
        <taxon>Pseudomonadati</taxon>
        <taxon>Pseudomonadota</taxon>
        <taxon>Alphaproteobacteria</taxon>
        <taxon>Hyphomicrobiales</taxon>
        <taxon>Rhizobiaceae</taxon>
        <taxon>Rhizobium/Agrobacterium group</taxon>
        <taxon>Rhizobium</taxon>
    </lineage>
</organism>
<reference evidence="1 2" key="1">
    <citation type="submission" date="2020-08" db="EMBL/GenBank/DDBJ databases">
        <title>Genomic Encyclopedia of Type Strains, Phase IV (KMG-IV): sequencing the most valuable type-strain genomes for metagenomic binning, comparative biology and taxonomic classification.</title>
        <authorList>
            <person name="Goeker M."/>
        </authorList>
    </citation>
    <scope>NUCLEOTIDE SEQUENCE [LARGE SCALE GENOMIC DNA]</scope>
    <source>
        <strain evidence="1 2">DSM 26376</strain>
    </source>
</reference>
<proteinExistence type="predicted"/>
<evidence type="ECO:0000313" key="1">
    <source>
        <dbReference type="EMBL" id="MBB5273968.1"/>
    </source>
</evidence>
<dbReference type="EMBL" id="JACHGA010000001">
    <property type="protein sequence ID" value="MBB5273968.1"/>
    <property type="molecule type" value="Genomic_DNA"/>
</dbReference>
<gene>
    <name evidence="1" type="ORF">HNR26_000006</name>
</gene>
<sequence length="77" mass="8468">MSLGPGARRLIVYRNQKVVVACERCGLSRRYDGNRMIAKLGPDVVLPDLLRRIAKAEGCDLINAPTPNGLRCGLRYG</sequence>
<evidence type="ECO:0000313" key="2">
    <source>
        <dbReference type="Proteomes" id="UP000550895"/>
    </source>
</evidence>
<protein>
    <submittedName>
        <fullName evidence="1">RNase P subunit RPR2</fullName>
    </submittedName>
</protein>
<dbReference type="AlphaFoldDB" id="A0A7W8HMQ7"/>